<dbReference type="EMBL" id="JAFGIX010000060">
    <property type="protein sequence ID" value="MBN1573964.1"/>
    <property type="molecule type" value="Genomic_DNA"/>
</dbReference>
<reference evidence="2" key="1">
    <citation type="journal article" date="2021" name="Environ. Microbiol.">
        <title>Genomic characterization of three novel Desulfobacterota classes expand the metabolic and phylogenetic diversity of the phylum.</title>
        <authorList>
            <person name="Murphy C.L."/>
            <person name="Biggerstaff J."/>
            <person name="Eichhorn A."/>
            <person name="Ewing E."/>
            <person name="Shahan R."/>
            <person name="Soriano D."/>
            <person name="Stewart S."/>
            <person name="VanMol K."/>
            <person name="Walker R."/>
            <person name="Walters P."/>
            <person name="Elshahed M.S."/>
            <person name="Youssef N.H."/>
        </authorList>
    </citation>
    <scope>NUCLEOTIDE SEQUENCE</scope>
    <source>
        <strain evidence="2">Zod_Metabat.24</strain>
    </source>
</reference>
<proteinExistence type="predicted"/>
<gene>
    <name evidence="2" type="ORF">JW984_12280</name>
</gene>
<accession>A0A9D8PP47</accession>
<feature type="domain" description="DUF362" evidence="1">
    <location>
        <begin position="63"/>
        <end position="277"/>
    </location>
</feature>
<sequence>MLNKRRDIEVSGEHMTEKLKVSIVKSKTAPPAPIDERGIAEMVKEAVDLVGGIGRFVKPGQTVAIKPNLFAPFPPPVSVDRRVIKALVSLCVGAGAKKVAVIEGVSVGSLIKRVNIDRESGSDKLPRGMKTVDVMRLLGIKDAVEGAGGEVMGVEDAEKECVMVPCGKVLHFIDYPKAIKDADVFIDVPALKTHTMTMVTLGIKNLQGILNEGDRYFGHRDDLDQHMVDIVKVRKPDLTLVDGLIGMEGMGAGEAGLPVPMGVIIAGEDVVSVDSVSSMVMGIENPFVVGTTRIAAHDGIGVADPSRIDVVGKKIEDVAKKFALPLNYTQPIDSMVTGVYPNVDVYIGGACHACWLMAAVVLGSLAKIKEGASLIVGVDPKVPPGKKWDYKNTFFLGDCAIGASGETREIRNRITLEGHDTFLYGCLPYQQAMIKLEEILLDRGVITKEDLIKKARSARERFFDYYKKFDPTWEPFF</sequence>
<organism evidence="2 3">
    <name type="scientific">Candidatus Zymogenus saltonus</name>
    <dbReference type="NCBI Taxonomy" id="2844893"/>
    <lineage>
        <taxon>Bacteria</taxon>
        <taxon>Deltaproteobacteria</taxon>
        <taxon>Candidatus Zymogenia</taxon>
        <taxon>Candidatus Zymogeniales</taxon>
        <taxon>Candidatus Zymogenaceae</taxon>
        <taxon>Candidatus Zymogenus</taxon>
    </lineage>
</organism>
<evidence type="ECO:0000259" key="1">
    <source>
        <dbReference type="Pfam" id="PF04015"/>
    </source>
</evidence>
<comment type="caution">
    <text evidence="2">The sequence shown here is derived from an EMBL/GenBank/DDBJ whole genome shotgun (WGS) entry which is preliminary data.</text>
</comment>
<dbReference type="AlphaFoldDB" id="A0A9D8PP47"/>
<reference evidence="2" key="2">
    <citation type="submission" date="2021-01" db="EMBL/GenBank/DDBJ databases">
        <authorList>
            <person name="Hahn C.R."/>
            <person name="Youssef N.H."/>
            <person name="Elshahed M."/>
        </authorList>
    </citation>
    <scope>NUCLEOTIDE SEQUENCE</scope>
    <source>
        <strain evidence="2">Zod_Metabat.24</strain>
    </source>
</reference>
<dbReference type="InterPro" id="IPR007160">
    <property type="entry name" value="DUF362"/>
</dbReference>
<evidence type="ECO:0000313" key="2">
    <source>
        <dbReference type="EMBL" id="MBN1573964.1"/>
    </source>
</evidence>
<evidence type="ECO:0000313" key="3">
    <source>
        <dbReference type="Proteomes" id="UP000809273"/>
    </source>
</evidence>
<name>A0A9D8PP47_9DELT</name>
<protein>
    <submittedName>
        <fullName evidence="2">DUF362 domain-containing protein</fullName>
    </submittedName>
</protein>
<dbReference type="Pfam" id="PF04015">
    <property type="entry name" value="DUF362"/>
    <property type="match status" value="1"/>
</dbReference>
<dbReference type="Proteomes" id="UP000809273">
    <property type="component" value="Unassembled WGS sequence"/>
</dbReference>